<evidence type="ECO:0000313" key="4">
    <source>
        <dbReference type="Proteomes" id="UP000005225"/>
    </source>
</evidence>
<evidence type="ECO:0000313" key="3">
    <source>
        <dbReference type="Ensembl" id="ENSOGAP00000005451.2"/>
    </source>
</evidence>
<dbReference type="GeneTree" id="ENSGT00940000168678"/>
<evidence type="ECO:0000256" key="1">
    <source>
        <dbReference type="ARBA" id="ARBA00009081"/>
    </source>
</evidence>
<protein>
    <recommendedName>
        <fullName evidence="2">KH-like RNA-binding domain-containing protein</fullName>
    </recommendedName>
</protein>
<accession>H0WTH1</accession>
<name>H0WTH1_OTOGA</name>
<dbReference type="GO" id="GO:0003723">
    <property type="term" value="F:RNA binding"/>
    <property type="evidence" value="ECO:0007669"/>
    <property type="project" value="InterPro"/>
</dbReference>
<dbReference type="PANTHER" id="PTHR31368:SF6">
    <property type="entry name" value="KH HOMOLOGY DOMAIN-CONTAINING PROTEIN 1"/>
    <property type="match status" value="1"/>
</dbReference>
<dbReference type="Pfam" id="PF16005">
    <property type="entry name" value="MOEP19"/>
    <property type="match status" value="1"/>
</dbReference>
<dbReference type="GO" id="GO:0005737">
    <property type="term" value="C:cytoplasm"/>
    <property type="evidence" value="ECO:0007669"/>
    <property type="project" value="TreeGrafter"/>
</dbReference>
<sequence>MLTGHDDSYLRRIEVHSYTLIQLERWFTATGQTRVTVVGPPKARQWLLHMISCVGSPDSYLRARELEMLRRVRSQPLTQVDLATSTSTEPNIGDLSLATRISATISLDVPQASPFQLIGCRGVHLSSLYP</sequence>
<dbReference type="PANTHER" id="PTHR31368">
    <property type="entry name" value="DEVELOPMENT PLURPOTENCY-ASSOCIATED PROTEIN 1/5 FAMILY MEMBER"/>
    <property type="match status" value="1"/>
</dbReference>
<comment type="similarity">
    <text evidence="1">Belongs to the KHDC1 family.</text>
</comment>
<dbReference type="OMA" id="QDSCRHD"/>
<reference evidence="4" key="1">
    <citation type="submission" date="2011-03" db="EMBL/GenBank/DDBJ databases">
        <title>Version 3 of the genome sequence of Otolemur garnettii (Bushbaby).</title>
        <authorList>
            <consortium name="The Broad Institute Genome Sequencing Platform"/>
            <person name="Di Palma F."/>
            <person name="Johnson J."/>
            <person name="Lander E.S."/>
            <person name="Lindblad-Toh K."/>
            <person name="Jaffe D.B."/>
            <person name="Gnerre S."/>
            <person name="MacCallum I."/>
            <person name="Przybylski D."/>
            <person name="Ribeiro F.J."/>
            <person name="Burton J.N."/>
            <person name="Walker B.J."/>
            <person name="Sharpe T."/>
            <person name="Hall G."/>
        </authorList>
    </citation>
    <scope>NUCLEOTIDE SEQUENCE [LARGE SCALE GENOMIC DNA]</scope>
</reference>
<dbReference type="AlphaFoldDB" id="H0WTH1"/>
<dbReference type="Proteomes" id="UP000005225">
    <property type="component" value="Unassembled WGS sequence"/>
</dbReference>
<evidence type="ECO:0000259" key="2">
    <source>
        <dbReference type="Pfam" id="PF16005"/>
    </source>
</evidence>
<dbReference type="EMBL" id="AAQR03067273">
    <property type="status" value="NOT_ANNOTATED_CDS"/>
    <property type="molecule type" value="Genomic_DNA"/>
</dbReference>
<reference evidence="3" key="3">
    <citation type="submission" date="2025-09" db="UniProtKB">
        <authorList>
            <consortium name="Ensembl"/>
        </authorList>
    </citation>
    <scope>IDENTIFICATION</scope>
</reference>
<dbReference type="InterPro" id="IPR036612">
    <property type="entry name" value="KH_dom_type_1_sf"/>
</dbReference>
<dbReference type="Ensembl" id="ENSOGAT00000006102.2">
    <property type="protein sequence ID" value="ENSOGAP00000005451.2"/>
    <property type="gene ID" value="ENSOGAG00000006102.2"/>
</dbReference>
<keyword evidence="4" id="KW-1185">Reference proteome</keyword>
<dbReference type="CDD" id="cd12795">
    <property type="entry name" value="FILIA_N_like"/>
    <property type="match status" value="1"/>
</dbReference>
<proteinExistence type="inferred from homology"/>
<reference evidence="3" key="2">
    <citation type="submission" date="2025-08" db="UniProtKB">
        <authorList>
            <consortium name="Ensembl"/>
        </authorList>
    </citation>
    <scope>IDENTIFICATION</scope>
</reference>
<organism evidence="3 4">
    <name type="scientific">Otolemur garnettii</name>
    <name type="common">Small-eared galago</name>
    <name type="synonym">Garnett's greater bushbaby</name>
    <dbReference type="NCBI Taxonomy" id="30611"/>
    <lineage>
        <taxon>Eukaryota</taxon>
        <taxon>Metazoa</taxon>
        <taxon>Chordata</taxon>
        <taxon>Craniata</taxon>
        <taxon>Vertebrata</taxon>
        <taxon>Euteleostomi</taxon>
        <taxon>Mammalia</taxon>
        <taxon>Eutheria</taxon>
        <taxon>Euarchontoglires</taxon>
        <taxon>Primates</taxon>
        <taxon>Strepsirrhini</taxon>
        <taxon>Lorisiformes</taxon>
        <taxon>Galagidae</taxon>
        <taxon>Otolemur</taxon>
    </lineage>
</organism>
<dbReference type="FunCoup" id="H0WTH1">
    <property type="interactions" value="131"/>
</dbReference>
<dbReference type="InParanoid" id="H0WTH1"/>
<dbReference type="EMBL" id="AAQR03067272">
    <property type="status" value="NOT_ANNOTATED_CDS"/>
    <property type="molecule type" value="Genomic_DNA"/>
</dbReference>
<dbReference type="InterPro" id="IPR031952">
    <property type="entry name" value="MOEP19_KH-like"/>
</dbReference>
<dbReference type="STRING" id="30611.ENSOGAP00000005451"/>
<dbReference type="HOGENOM" id="CLU_102222_0_1_1"/>
<feature type="domain" description="KH-like RNA-binding" evidence="2">
    <location>
        <begin position="3"/>
        <end position="57"/>
    </location>
</feature>
<dbReference type="eggNOG" id="ENOG502TCCK">
    <property type="taxonomic scope" value="Eukaryota"/>
</dbReference>
<dbReference type="Gene3D" id="3.30.1370.10">
    <property type="entry name" value="K Homology domain, type 1"/>
    <property type="match status" value="1"/>
</dbReference>